<gene>
    <name evidence="2" type="ORF">CCMP2556_LOCUS1996</name>
</gene>
<keyword evidence="1" id="KW-0472">Membrane</keyword>
<feature type="transmembrane region" description="Helical" evidence="1">
    <location>
        <begin position="418"/>
        <end position="438"/>
    </location>
</feature>
<evidence type="ECO:0000313" key="3">
    <source>
        <dbReference type="Proteomes" id="UP001642484"/>
    </source>
</evidence>
<protein>
    <submittedName>
        <fullName evidence="2">Uncharacterized protein</fullName>
    </submittedName>
</protein>
<organism evidence="2 3">
    <name type="scientific">Durusdinium trenchii</name>
    <dbReference type="NCBI Taxonomy" id="1381693"/>
    <lineage>
        <taxon>Eukaryota</taxon>
        <taxon>Sar</taxon>
        <taxon>Alveolata</taxon>
        <taxon>Dinophyceae</taxon>
        <taxon>Suessiales</taxon>
        <taxon>Symbiodiniaceae</taxon>
        <taxon>Durusdinium</taxon>
    </lineage>
</organism>
<dbReference type="Proteomes" id="UP001642484">
    <property type="component" value="Unassembled WGS sequence"/>
</dbReference>
<reference evidence="2 3" key="1">
    <citation type="submission" date="2024-02" db="EMBL/GenBank/DDBJ databases">
        <authorList>
            <person name="Chen Y."/>
            <person name="Shah S."/>
            <person name="Dougan E. K."/>
            <person name="Thang M."/>
            <person name="Chan C."/>
        </authorList>
    </citation>
    <scope>NUCLEOTIDE SEQUENCE [LARGE SCALE GENOMIC DNA]</scope>
</reference>
<keyword evidence="3" id="KW-1185">Reference proteome</keyword>
<evidence type="ECO:0000256" key="1">
    <source>
        <dbReference type="SAM" id="Phobius"/>
    </source>
</evidence>
<feature type="transmembrane region" description="Helical" evidence="1">
    <location>
        <begin position="368"/>
        <end position="398"/>
    </location>
</feature>
<sequence length="544" mass="60713">MWHVAADRGLVLAPVETIATHGVTFVCKSFSAGFRMSRAPVFGHVQMKAIFFLLLLAGHDCVRVTEEVQWSKSKWAQLHADCKYSFTEGCAGEGCVRKRLPLDLTPSVSCRHTDAYLLKHNGLKNFQTIVKHLEEKSDKYAKSCQQASWLNRKCKRREAQMFNAVKFIARAPLDQNFMSQLDEHERAVVSDAFTKTLKSLASSEEEGQQIDELLRKMKGHTPELLQDPQGTTAKVVGLMLKLVQGSPEEKETARKEISAMPETVPALSAEDEAKAKEKIQDMEKEFEEHRGFLVEFQSEDVLIYPAAQLLVFAGEMELAMDQVDTKTNEAVEEEALEENYAGSALLTIPEDNNASATTRSFKVPIIQAVISTAVATILIAAAVSTFPVVGALLLYLTFGLAYCSLDDNLNETNDLIKCMGHIILAPLTAVKFLAKGLWRITKKTYRLIRGKKKTSDPSEALLRANIPAEKVHLRDHESGVPDLIPINTTGRMLIYAWDERQMRAAKKKRLADKQKWGTYRTAGPGSMDGLGRRTGAWRVNSRML</sequence>
<accession>A0ABP0HJD5</accession>
<comment type="caution">
    <text evidence="2">The sequence shown here is derived from an EMBL/GenBank/DDBJ whole genome shotgun (WGS) entry which is preliminary data.</text>
</comment>
<keyword evidence="1" id="KW-0812">Transmembrane</keyword>
<keyword evidence="1" id="KW-1133">Transmembrane helix</keyword>
<name>A0ABP0HJD5_9DINO</name>
<dbReference type="EMBL" id="CAXAMN010000714">
    <property type="protein sequence ID" value="CAK8990282.1"/>
    <property type="molecule type" value="Genomic_DNA"/>
</dbReference>
<proteinExistence type="predicted"/>
<evidence type="ECO:0000313" key="2">
    <source>
        <dbReference type="EMBL" id="CAK8990282.1"/>
    </source>
</evidence>